<comment type="similarity">
    <text evidence="1">Belongs to the AfsR/DnrI/RedD regulatory family.</text>
</comment>
<accession>A0ABR9K440</accession>
<dbReference type="PROSITE" id="PS51755">
    <property type="entry name" value="OMPR_PHOB"/>
    <property type="match status" value="1"/>
</dbReference>
<evidence type="ECO:0000256" key="2">
    <source>
        <dbReference type="ARBA" id="ARBA00023125"/>
    </source>
</evidence>
<dbReference type="EMBL" id="JADBDZ010000001">
    <property type="protein sequence ID" value="MBE1537363.1"/>
    <property type="molecule type" value="Genomic_DNA"/>
</dbReference>
<feature type="compositionally biased region" description="Low complexity" evidence="4">
    <location>
        <begin position="21"/>
        <end position="37"/>
    </location>
</feature>
<dbReference type="InterPro" id="IPR036388">
    <property type="entry name" value="WH-like_DNA-bd_sf"/>
</dbReference>
<organism evidence="6 7">
    <name type="scientific">Actinomadura algeriensis</name>
    <dbReference type="NCBI Taxonomy" id="1679523"/>
    <lineage>
        <taxon>Bacteria</taxon>
        <taxon>Bacillati</taxon>
        <taxon>Actinomycetota</taxon>
        <taxon>Actinomycetes</taxon>
        <taxon>Streptosporangiales</taxon>
        <taxon>Thermomonosporaceae</taxon>
        <taxon>Actinomadura</taxon>
    </lineage>
</organism>
<dbReference type="Gene3D" id="1.10.10.10">
    <property type="entry name" value="Winged helix-like DNA-binding domain superfamily/Winged helix DNA-binding domain"/>
    <property type="match status" value="1"/>
</dbReference>
<dbReference type="Gene3D" id="3.40.50.300">
    <property type="entry name" value="P-loop containing nucleotide triphosphate hydrolases"/>
    <property type="match status" value="1"/>
</dbReference>
<dbReference type="Pfam" id="PF25872">
    <property type="entry name" value="HTH_77"/>
    <property type="match status" value="1"/>
</dbReference>
<gene>
    <name evidence="6" type="ORF">H4W34_007196</name>
</gene>
<name>A0ABR9K440_9ACTN</name>
<dbReference type="SUPFAM" id="SSF48452">
    <property type="entry name" value="TPR-like"/>
    <property type="match status" value="2"/>
</dbReference>
<keyword evidence="7" id="KW-1185">Reference proteome</keyword>
<dbReference type="Proteomes" id="UP000627838">
    <property type="component" value="Unassembled WGS sequence"/>
</dbReference>
<feature type="domain" description="OmpR/PhoB-type" evidence="5">
    <location>
        <begin position="110"/>
        <end position="206"/>
    </location>
</feature>
<reference evidence="6 7" key="1">
    <citation type="submission" date="2020-10" db="EMBL/GenBank/DDBJ databases">
        <title>Sequencing the genomes of 1000 actinobacteria strains.</title>
        <authorList>
            <person name="Klenk H.-P."/>
        </authorList>
    </citation>
    <scope>NUCLEOTIDE SEQUENCE [LARGE SCALE GENOMIC DNA]</scope>
    <source>
        <strain evidence="6 7">DSM 46744</strain>
    </source>
</reference>
<dbReference type="InterPro" id="IPR058852">
    <property type="entry name" value="HTH_77"/>
</dbReference>
<dbReference type="SUPFAM" id="SSF46894">
    <property type="entry name" value="C-terminal effector domain of the bipartite response regulators"/>
    <property type="match status" value="1"/>
</dbReference>
<dbReference type="InterPro" id="IPR005158">
    <property type="entry name" value="BTAD"/>
</dbReference>
<dbReference type="InterPro" id="IPR019734">
    <property type="entry name" value="TPR_rpt"/>
</dbReference>
<dbReference type="InterPro" id="IPR001867">
    <property type="entry name" value="OmpR/PhoB-type_DNA-bd"/>
</dbReference>
<proteinExistence type="inferred from homology"/>
<evidence type="ECO:0000313" key="7">
    <source>
        <dbReference type="Proteomes" id="UP000627838"/>
    </source>
</evidence>
<dbReference type="SMART" id="SM00862">
    <property type="entry name" value="Trans_reg_C"/>
    <property type="match status" value="1"/>
</dbReference>
<dbReference type="InterPro" id="IPR011990">
    <property type="entry name" value="TPR-like_helical_dom_sf"/>
</dbReference>
<dbReference type="CDD" id="cd15831">
    <property type="entry name" value="BTAD"/>
    <property type="match status" value="1"/>
</dbReference>
<dbReference type="SMART" id="SM01043">
    <property type="entry name" value="BTAD"/>
    <property type="match status" value="1"/>
</dbReference>
<comment type="caution">
    <text evidence="6">The sequence shown here is derived from an EMBL/GenBank/DDBJ whole genome shotgun (WGS) entry which is preliminary data.</text>
</comment>
<evidence type="ECO:0000256" key="1">
    <source>
        <dbReference type="ARBA" id="ARBA00005820"/>
    </source>
</evidence>
<dbReference type="Gene3D" id="1.25.40.10">
    <property type="entry name" value="Tetratricopeptide repeat domain"/>
    <property type="match status" value="2"/>
</dbReference>
<dbReference type="Pfam" id="PF13424">
    <property type="entry name" value="TPR_12"/>
    <property type="match status" value="1"/>
</dbReference>
<evidence type="ECO:0000256" key="3">
    <source>
        <dbReference type="PROSITE-ProRule" id="PRU01091"/>
    </source>
</evidence>
<dbReference type="PRINTS" id="PR00364">
    <property type="entry name" value="DISEASERSIST"/>
</dbReference>
<dbReference type="Pfam" id="PF03704">
    <property type="entry name" value="BTAD"/>
    <property type="match status" value="1"/>
</dbReference>
<dbReference type="PANTHER" id="PTHR47691:SF3">
    <property type="entry name" value="HTH-TYPE TRANSCRIPTIONAL REGULATOR RV0890C-RELATED"/>
    <property type="match status" value="1"/>
</dbReference>
<dbReference type="InterPro" id="IPR016032">
    <property type="entry name" value="Sig_transdc_resp-reg_C-effctor"/>
</dbReference>
<dbReference type="RefSeq" id="WP_225961475.1">
    <property type="nucleotide sequence ID" value="NZ_JADBDZ010000001.1"/>
</dbReference>
<feature type="DNA-binding region" description="OmpR/PhoB-type" evidence="3">
    <location>
        <begin position="110"/>
        <end position="206"/>
    </location>
</feature>
<dbReference type="SUPFAM" id="SSF52540">
    <property type="entry name" value="P-loop containing nucleoside triphosphate hydrolases"/>
    <property type="match status" value="1"/>
</dbReference>
<dbReference type="InterPro" id="IPR027417">
    <property type="entry name" value="P-loop_NTPase"/>
</dbReference>
<dbReference type="PANTHER" id="PTHR47691">
    <property type="entry name" value="REGULATOR-RELATED"/>
    <property type="match status" value="1"/>
</dbReference>
<protein>
    <submittedName>
        <fullName evidence="6">ATPase/DNA-binding SARP family transcriptional activator</fullName>
    </submittedName>
</protein>
<evidence type="ECO:0000313" key="6">
    <source>
        <dbReference type="EMBL" id="MBE1537363.1"/>
    </source>
</evidence>
<sequence>MRFGVLGAVEVRRDTTGDVSADGTARDAAAGGTTAGDDTTDDAVPSDAVPSDAVPSDAVPGDAVPGVAITDDAITGGTITGDITTDDAIAGGAITDGGTDGRTTDGALADGAIANGALAGGALAGGALGGGEAVPVGGPLVRALLAMLALEAGRTVPAARLIDGLYGEDPPRGAGNALQSQVSRLRRGLGGAALVEGGPVGYRLAVDPEAVDVHRFGRLAREGRAAAGRGEHTRAAGLLRAALGLWRGPALAGVDAPFAAARAVRLEEERAAAVEEYGAAALASGTEPGGALAELRALVDERPLRERARALLVRALHAAGRRAEALAVFEEGRRLLADELGADPSPELAAAHLAVLRGEPSAGPSAGPSAPPAGPASVVPPPAQLTSFVGREDAVRHVGTMLAAGRLVTLLGPGGAGKTRLAVEAAAREDGEVCFVDLAPVGRPDVERALLAALGLRENAMRQVPGERPGDAAQRLVAALAGRAMLLVLDNCEHVVAQAAGLARRLLSACPRLRVLATSREVLAVTGEAVWPLPPLALPPAGTPPEELAEYPAVRLFADRARAVRPGFAVDGTNAAAVLRICAAMDGLPLAIELAAARLRSLPVGEVAARLDDRFRLLTRGDRTAAPRHRTLRAVVEWSWSLLGPAERTLARRLTVFAGGFTAAAAAAVCGPGDADEALAELVDKSLVQLESHGDGGRYRMLDTIRAFCAERLAAAGEAERLRRAHADWSLDLALRADRHLRTADQLEWLDRLAADHANLHAALRRCVESGDTVRALRLIAALSWYWWLRGRVEGAPPATALLGRIGTDPPPGLEEEYVLCVCNVVSAGGTGAEAAAWMDRAEEVLAGVRRLLAFPATTVLWAMTAGPGRTREEIFREQIGDDPWTRALLDMSEGFLNQFSGDRARAEERCAAALAAFRAVGDRWGMANSIDPFAQLADWRGDRATALELLGEALELTGELGALEDTADLLCRRGEIRIRGGDPAGARADFERAAELARRAGTPDKVAAALHGLGELARLGGDHAEARRLYETALTEYASDRFIVVAVRGATLVGLGRLALADGDARRARELFDEAAGMVRDHPLFAYRADAAVGMAALALAEDDGERAAVLLGVAAAVRGARIPGDHDAERAEASARARLGDAAFDECFAKGAALPAREDARTLFVRRS</sequence>
<keyword evidence="2 3" id="KW-0238">DNA-binding</keyword>
<evidence type="ECO:0000256" key="4">
    <source>
        <dbReference type="SAM" id="MobiDB-lite"/>
    </source>
</evidence>
<evidence type="ECO:0000259" key="5">
    <source>
        <dbReference type="PROSITE" id="PS51755"/>
    </source>
</evidence>
<dbReference type="SMART" id="SM00028">
    <property type="entry name" value="TPR"/>
    <property type="match status" value="3"/>
</dbReference>
<feature type="region of interest" description="Disordered" evidence="4">
    <location>
        <begin position="1"/>
        <end position="65"/>
    </location>
</feature>